<accession>A0A8J2Z7H9</accession>
<name>A0A8J2Z7H9_9GAMM</name>
<evidence type="ECO:0000313" key="1">
    <source>
        <dbReference type="EMBL" id="GGG09145.1"/>
    </source>
</evidence>
<gene>
    <name evidence="1" type="ORF">GCM10010995_28420</name>
</gene>
<sequence length="461" mass="53080">MPLSLEDKLKSFDHETLINMIVEVSQASADNDKLIHSLLAIRNPKELYSILNKEITTIKNGRKFINYYEADAFTEKLYSIDSRINNYLIKQSPDLALKLCKRLIEIDEKIFERVDDSGGSIGCFYDSLFETLDKAMANTKEAPEDIADYILEVYLNDDYGNRGSIIDHLKESLSDEVIKAIEAKLPCVQNNDALRSETGSTKNIKAIISNDKVIRIHKKIADKQKNIDKYIALSETSGLNTHDICEIAKRLNNDFRSEEAIQWLSKITDDNQQSNDRDTLLIEAHMLEGDTDKAKAVIWSRFKRNLHIDDYLHYLKLASAEEKEQAKEEALKIARAEEYISRSFEFLHELNEYDAIETLFYERESEINGSDYYVYRKLSTSLHKHGKHLVAALLRRKLVESVLDSARSKSYRYAASDLKLAGDYAAEVKAWGDYPTHEGFIDKLKQDHSRKHSFWALTKKD</sequence>
<protein>
    <submittedName>
        <fullName evidence="1">Uncharacterized protein</fullName>
    </submittedName>
</protein>
<proteinExistence type="predicted"/>
<dbReference type="InterPro" id="IPR049245">
    <property type="entry name" value="DUF6880"/>
</dbReference>
<organism evidence="1 2">
    <name type="scientific">Cysteiniphilum litorale</name>
    <dbReference type="NCBI Taxonomy" id="2056700"/>
    <lineage>
        <taxon>Bacteria</taxon>
        <taxon>Pseudomonadati</taxon>
        <taxon>Pseudomonadota</taxon>
        <taxon>Gammaproteobacteria</taxon>
        <taxon>Thiotrichales</taxon>
        <taxon>Fastidiosibacteraceae</taxon>
        <taxon>Cysteiniphilum</taxon>
    </lineage>
</organism>
<dbReference type="OrthoDB" id="6506110at2"/>
<reference evidence="1" key="1">
    <citation type="journal article" date="2014" name="Int. J. Syst. Evol. Microbiol.">
        <title>Complete genome sequence of Corynebacterium casei LMG S-19264T (=DSM 44701T), isolated from a smear-ripened cheese.</title>
        <authorList>
            <consortium name="US DOE Joint Genome Institute (JGI-PGF)"/>
            <person name="Walter F."/>
            <person name="Albersmeier A."/>
            <person name="Kalinowski J."/>
            <person name="Ruckert C."/>
        </authorList>
    </citation>
    <scope>NUCLEOTIDE SEQUENCE</scope>
    <source>
        <strain evidence="1">CGMCC 1.15758</strain>
    </source>
</reference>
<dbReference type="EMBL" id="BMJS01000094">
    <property type="protein sequence ID" value="GGG09145.1"/>
    <property type="molecule type" value="Genomic_DNA"/>
</dbReference>
<keyword evidence="2" id="KW-1185">Reference proteome</keyword>
<evidence type="ECO:0000313" key="2">
    <source>
        <dbReference type="Proteomes" id="UP000636949"/>
    </source>
</evidence>
<reference evidence="1" key="2">
    <citation type="submission" date="2020-09" db="EMBL/GenBank/DDBJ databases">
        <authorList>
            <person name="Sun Q."/>
            <person name="Zhou Y."/>
        </authorList>
    </citation>
    <scope>NUCLEOTIDE SEQUENCE</scope>
    <source>
        <strain evidence="1">CGMCC 1.15758</strain>
    </source>
</reference>
<dbReference type="RefSeq" id="WP_117004148.1">
    <property type="nucleotide sequence ID" value="NZ_BMJS01000094.1"/>
</dbReference>
<comment type="caution">
    <text evidence="1">The sequence shown here is derived from an EMBL/GenBank/DDBJ whole genome shotgun (WGS) entry which is preliminary data.</text>
</comment>
<dbReference type="Proteomes" id="UP000636949">
    <property type="component" value="Unassembled WGS sequence"/>
</dbReference>
<dbReference type="Pfam" id="PF21810">
    <property type="entry name" value="DUF6880"/>
    <property type="match status" value="1"/>
</dbReference>
<dbReference type="AlphaFoldDB" id="A0A8J2Z7H9"/>